<comment type="caution">
    <text evidence="7">The sequence shown here is derived from an EMBL/GenBank/DDBJ whole genome shotgun (WGS) entry which is preliminary data.</text>
</comment>
<feature type="compositionally biased region" description="Polar residues" evidence="3">
    <location>
        <begin position="1"/>
        <end position="16"/>
    </location>
</feature>
<dbReference type="InterPro" id="IPR018247">
    <property type="entry name" value="EF_Hand_1_Ca_BS"/>
</dbReference>
<dbReference type="SMART" id="SM00054">
    <property type="entry name" value="EFh"/>
    <property type="match status" value="2"/>
</dbReference>
<dbReference type="Gene3D" id="2.60.40.150">
    <property type="entry name" value="C2 domain"/>
    <property type="match status" value="1"/>
</dbReference>
<evidence type="ECO:0000256" key="2">
    <source>
        <dbReference type="ARBA" id="ARBA00022837"/>
    </source>
</evidence>
<dbReference type="InterPro" id="IPR011992">
    <property type="entry name" value="EF-hand-dom_pair"/>
</dbReference>
<dbReference type="Proteomes" id="UP001162131">
    <property type="component" value="Unassembled WGS sequence"/>
</dbReference>
<dbReference type="PROSITE" id="PS00018">
    <property type="entry name" value="EF_HAND_1"/>
    <property type="match status" value="1"/>
</dbReference>
<keyword evidence="8" id="KW-1185">Reference proteome</keyword>
<keyword evidence="4" id="KW-1133">Transmembrane helix</keyword>
<dbReference type="SUPFAM" id="SSF47473">
    <property type="entry name" value="EF-hand"/>
    <property type="match status" value="1"/>
</dbReference>
<reference evidence="7" key="1">
    <citation type="submission" date="2021-09" db="EMBL/GenBank/DDBJ databases">
        <authorList>
            <consortium name="AG Swart"/>
            <person name="Singh M."/>
            <person name="Singh A."/>
            <person name="Seah K."/>
            <person name="Emmerich C."/>
        </authorList>
    </citation>
    <scope>NUCLEOTIDE SEQUENCE</scope>
    <source>
        <strain evidence="7">ATCC30299</strain>
    </source>
</reference>
<evidence type="ECO:0000313" key="7">
    <source>
        <dbReference type="EMBL" id="CAG9326133.1"/>
    </source>
</evidence>
<proteinExistence type="predicted"/>
<feature type="region of interest" description="Disordered" evidence="3">
    <location>
        <begin position="1"/>
        <end position="20"/>
    </location>
</feature>
<accession>A0AAU9JWM8</accession>
<dbReference type="InterPro" id="IPR002048">
    <property type="entry name" value="EF_hand_dom"/>
</dbReference>
<dbReference type="PANTHER" id="PTHR46502:SF2">
    <property type="entry name" value="16 KDA PHLOEM PROTEIN 2"/>
    <property type="match status" value="1"/>
</dbReference>
<dbReference type="InterPro" id="IPR000008">
    <property type="entry name" value="C2_dom"/>
</dbReference>
<dbReference type="InterPro" id="IPR035892">
    <property type="entry name" value="C2_domain_sf"/>
</dbReference>
<keyword evidence="2" id="KW-0106">Calcium</keyword>
<keyword evidence="4" id="KW-0812">Transmembrane</keyword>
<evidence type="ECO:0000259" key="6">
    <source>
        <dbReference type="PROSITE" id="PS50222"/>
    </source>
</evidence>
<gene>
    <name evidence="7" type="ORF">BSTOLATCC_MIC40567</name>
</gene>
<feature type="domain" description="EF-hand" evidence="6">
    <location>
        <begin position="56"/>
        <end position="91"/>
    </location>
</feature>
<evidence type="ECO:0000256" key="1">
    <source>
        <dbReference type="ARBA" id="ARBA00022723"/>
    </source>
</evidence>
<dbReference type="SMART" id="SM00239">
    <property type="entry name" value="C2"/>
    <property type="match status" value="1"/>
</dbReference>
<dbReference type="Gene3D" id="1.10.238.10">
    <property type="entry name" value="EF-hand"/>
    <property type="match status" value="1"/>
</dbReference>
<dbReference type="SUPFAM" id="SSF49562">
    <property type="entry name" value="C2 domain (Calcium/lipid-binding domain, CaLB)"/>
    <property type="match status" value="1"/>
</dbReference>
<feature type="transmembrane region" description="Helical" evidence="4">
    <location>
        <begin position="376"/>
        <end position="393"/>
    </location>
</feature>
<dbReference type="Pfam" id="PF13499">
    <property type="entry name" value="EF-hand_7"/>
    <property type="match status" value="1"/>
</dbReference>
<keyword evidence="1" id="KW-0479">Metal-binding</keyword>
<feature type="domain" description="C2" evidence="5">
    <location>
        <begin position="112"/>
        <end position="225"/>
    </location>
</feature>
<keyword evidence="4" id="KW-0472">Membrane</keyword>
<sequence length="437" mass="49211">MSSIQNGRMMRSTSASKQDRLAKIKEEFQEIDKNGDKQLSFEEINNYLSKKSGKPFDPQLLKEIFNTLDKDQNSVISLDEFVNGYYQAETLVKSRVDVLKQEIKENTQKSADTKRQFIEAKANKGDKKNILTVNVQKAENLGGGILGNKAPVVKISCEGQEITTNPTNPDNPIWDETFSFTVTNGTGDILIEVFDSNKGKITNFLGEVSVPFDALRDQQMHEDNIELVGKKITDRVSGSIEIGLQWVYDLPSYLEGIISQFDAAINEDKQELAQIEKYYQDLQSPLAASVIGSDWILQNPKFKKAEQQFSDKMDAFSEKTFGKPIAWSLATQLSIYLLLILSCLSMYVRPDFPNLTIGVIALIYFLQKSVSSNYKILALAILASEIYDLIWLWTSMSKWVDEEGVEKNVKKIIVFVSVINFIGKIAIGAVFWKNSIG</sequence>
<dbReference type="PROSITE" id="PS50222">
    <property type="entry name" value="EF_HAND_2"/>
    <property type="match status" value="2"/>
</dbReference>
<dbReference type="PROSITE" id="PS50004">
    <property type="entry name" value="C2"/>
    <property type="match status" value="1"/>
</dbReference>
<evidence type="ECO:0000256" key="4">
    <source>
        <dbReference type="SAM" id="Phobius"/>
    </source>
</evidence>
<feature type="transmembrane region" description="Helical" evidence="4">
    <location>
        <begin position="325"/>
        <end position="347"/>
    </location>
</feature>
<protein>
    <submittedName>
        <fullName evidence="7">Uncharacterized protein</fullName>
    </submittedName>
</protein>
<dbReference type="AlphaFoldDB" id="A0AAU9JWM8"/>
<evidence type="ECO:0000313" key="8">
    <source>
        <dbReference type="Proteomes" id="UP001162131"/>
    </source>
</evidence>
<name>A0AAU9JWM8_9CILI</name>
<evidence type="ECO:0000256" key="3">
    <source>
        <dbReference type="SAM" id="MobiDB-lite"/>
    </source>
</evidence>
<dbReference type="GO" id="GO:0005509">
    <property type="term" value="F:calcium ion binding"/>
    <property type="evidence" value="ECO:0007669"/>
    <property type="project" value="InterPro"/>
</dbReference>
<organism evidence="7 8">
    <name type="scientific">Blepharisma stoltei</name>
    <dbReference type="NCBI Taxonomy" id="1481888"/>
    <lineage>
        <taxon>Eukaryota</taxon>
        <taxon>Sar</taxon>
        <taxon>Alveolata</taxon>
        <taxon>Ciliophora</taxon>
        <taxon>Postciliodesmatophora</taxon>
        <taxon>Heterotrichea</taxon>
        <taxon>Heterotrichida</taxon>
        <taxon>Blepharismidae</taxon>
        <taxon>Blepharisma</taxon>
    </lineage>
</organism>
<feature type="domain" description="EF-hand" evidence="6">
    <location>
        <begin position="19"/>
        <end position="54"/>
    </location>
</feature>
<dbReference type="Pfam" id="PF00168">
    <property type="entry name" value="C2"/>
    <property type="match status" value="1"/>
</dbReference>
<feature type="transmembrane region" description="Helical" evidence="4">
    <location>
        <begin position="413"/>
        <end position="432"/>
    </location>
</feature>
<evidence type="ECO:0000259" key="5">
    <source>
        <dbReference type="PROSITE" id="PS50004"/>
    </source>
</evidence>
<dbReference type="PANTHER" id="PTHR46502">
    <property type="entry name" value="C2 DOMAIN-CONTAINING"/>
    <property type="match status" value="1"/>
</dbReference>
<feature type="transmembrane region" description="Helical" evidence="4">
    <location>
        <begin position="353"/>
        <end position="369"/>
    </location>
</feature>
<dbReference type="EMBL" id="CAJZBQ010000040">
    <property type="protein sequence ID" value="CAG9326133.1"/>
    <property type="molecule type" value="Genomic_DNA"/>
</dbReference>